<dbReference type="SUPFAM" id="SSF75553">
    <property type="entry name" value="Smc hinge domain"/>
    <property type="match status" value="1"/>
</dbReference>
<evidence type="ECO:0000256" key="11">
    <source>
        <dbReference type="ARBA" id="ARBA00023242"/>
    </source>
</evidence>
<name>A0ABR0TPC1_AURPU</name>
<dbReference type="PANTHER" id="PTHR19306">
    <property type="entry name" value="STRUCTURAL MAINTENANCE OF CHROMOSOMES 5,6 SMC5, SMC6"/>
    <property type="match status" value="1"/>
</dbReference>
<evidence type="ECO:0000256" key="13">
    <source>
        <dbReference type="SAM" id="MobiDB-lite"/>
    </source>
</evidence>
<dbReference type="Pfam" id="PF06470">
    <property type="entry name" value="SMC_hinge"/>
    <property type="match status" value="1"/>
</dbReference>
<keyword evidence="9" id="KW-0233">DNA recombination</keyword>
<keyword evidence="4" id="KW-0158">Chromosome</keyword>
<feature type="coiled-coil region" evidence="12">
    <location>
        <begin position="334"/>
        <end position="368"/>
    </location>
</feature>
<dbReference type="Gene3D" id="3.40.50.300">
    <property type="entry name" value="P-loop containing nucleotide triphosphate hydrolases"/>
    <property type="match status" value="2"/>
</dbReference>
<evidence type="ECO:0000256" key="10">
    <source>
        <dbReference type="ARBA" id="ARBA00023204"/>
    </source>
</evidence>
<comment type="subcellular location">
    <subcellularLocation>
        <location evidence="2">Chromosome</location>
    </subcellularLocation>
    <subcellularLocation>
        <location evidence="1">Nucleus</location>
    </subcellularLocation>
</comment>
<evidence type="ECO:0000256" key="12">
    <source>
        <dbReference type="SAM" id="Coils"/>
    </source>
</evidence>
<dbReference type="InterPro" id="IPR038729">
    <property type="entry name" value="Rad50/SbcC_AAA"/>
</dbReference>
<evidence type="ECO:0000256" key="3">
    <source>
        <dbReference type="ARBA" id="ARBA00006793"/>
    </source>
</evidence>
<dbReference type="Proteomes" id="UP001341245">
    <property type="component" value="Unassembled WGS sequence"/>
</dbReference>
<evidence type="ECO:0000256" key="2">
    <source>
        <dbReference type="ARBA" id="ARBA00004286"/>
    </source>
</evidence>
<evidence type="ECO:0000259" key="15">
    <source>
        <dbReference type="Pfam" id="PF13476"/>
    </source>
</evidence>
<proteinExistence type="inferred from homology"/>
<evidence type="ECO:0000313" key="16">
    <source>
        <dbReference type="EMBL" id="KAK6005736.1"/>
    </source>
</evidence>
<feature type="coiled-coil region" evidence="12">
    <location>
        <begin position="714"/>
        <end position="899"/>
    </location>
</feature>
<evidence type="ECO:0000256" key="5">
    <source>
        <dbReference type="ARBA" id="ARBA00022741"/>
    </source>
</evidence>
<keyword evidence="7" id="KW-0067">ATP-binding</keyword>
<sequence>MANKRRHGPDDEDADDSSPPSSPKRPRTNGQRAIETPFETDEVDGGYTYQYHSHVNDDHNLHLDVSSDEGEDPEGEIRATQLVQRHYQRNKENRAAEQGIIEEVYMENFMCHSKLRIQLGPLINFIIGHNGSGKSAILTALTICLGVKAAQTNRAGSLKNFIKSGEEQAYVAVKIKNDGDMAYHPSDYGKSIIVERHFSQSGSGFKIKNAQGKTMSTKKAELENIVDFFALQLDNPMNVLSQDKAREFLSGSSPHDKYKFFIKGTQLEQLDSDYRILEDQLDTIEHRCEIGETDLDILGRDARAAEQKKKMIDRSQTTAEKINQLRWQHAWAQVEEQERELQKIDDQIHQAENKITMQQAQADQASRLYDESHSTREANASVIIDLQEQLGPLQDNYAEVKSIFDTNVQEMRDKKSEQRSIKQDITQSKATMAKLEEKMTAERARIENASGPAHAQKVSELEDARSQLQEIKQQEEQHGAQRTQIENSVTEAQNEVRNARGQGLEAKRRAVQEAESMLQRLRDDQGQQARAYPPQIHNVLRQIRNERGFTQQPVGPFGMHVRLLKPEWGSLIETTFGGQLNSFVVKNVQDSRLLSRIMQQHNCGQIGILINNGNHIDTSQHEPEQHLDTILRVLEIDNDAVRNCLIINQSIDQTVLIADRETANQFAQTRPRNVKATMCHHEHLRGHGFRYAPTRSGGVSMGPVKAWPGQMRMKTSLEAQMNMARERLNDVKRDLQETENNLRNLENALTRAKQAKVRYDRETANLRQQRQRCEDRIEQLQGELDSDAANDTSALDELRAQYDEAEQNLQAANDTMMDSVNALDKLGQDNRLIKQQLDAATKEVEEAQARLTKAQKRLEDKTTQREFALRKKNEALEMVDLARQDKEALEEQRVEQERLINDEYLPGANQVSRRVVVEPGNTVEVLDRKLEKLEEEHRRFQNSIGGSREEIYAAWRTAHKKFASAQRELNTQKDMAKKLKSSLLYRKNRWKLFRRHITTRAKITFSYLLSERNFRGRILVHHIDKTLDISVEPDISKNSDKGRQTKTLSGGEKSFSTICLLLSIWEAMGSPIRCLDEFDVFMDSANREISMKMMIQAARRSVGRQFVLITPQAMGKYTEGVQDVSVHKMADPERGQTTLNFSAA</sequence>
<evidence type="ECO:0000256" key="4">
    <source>
        <dbReference type="ARBA" id="ARBA00022454"/>
    </source>
</evidence>
<reference evidence="16 17" key="1">
    <citation type="submission" date="2023-11" db="EMBL/GenBank/DDBJ databases">
        <title>Draft genome sequence and annotation of the polyextremotolerant black yeast-like fungus Aureobasidium pullulans NRRL 62042.</title>
        <authorList>
            <person name="Dielentheis-Frenken M.R.E."/>
            <person name="Wibberg D."/>
            <person name="Blank L.M."/>
            <person name="Tiso T."/>
        </authorList>
    </citation>
    <scope>NUCLEOTIDE SEQUENCE [LARGE SCALE GENOMIC DNA]</scope>
    <source>
        <strain evidence="16 17">NRRL 62042</strain>
    </source>
</reference>
<dbReference type="InterPro" id="IPR010935">
    <property type="entry name" value="SMC_hinge"/>
</dbReference>
<dbReference type="Pfam" id="PF13476">
    <property type="entry name" value="AAA_23"/>
    <property type="match status" value="1"/>
</dbReference>
<feature type="region of interest" description="Disordered" evidence="13">
    <location>
        <begin position="447"/>
        <end position="485"/>
    </location>
</feature>
<keyword evidence="11" id="KW-0539">Nucleus</keyword>
<evidence type="ECO:0000259" key="14">
    <source>
        <dbReference type="Pfam" id="PF06470"/>
    </source>
</evidence>
<evidence type="ECO:0008006" key="18">
    <source>
        <dbReference type="Google" id="ProtNLM"/>
    </source>
</evidence>
<gene>
    <name evidence="16" type="ORF">QM012_007378</name>
</gene>
<evidence type="ECO:0000256" key="9">
    <source>
        <dbReference type="ARBA" id="ARBA00023172"/>
    </source>
</evidence>
<keyword evidence="10" id="KW-0234">DNA repair</keyword>
<dbReference type="InterPro" id="IPR036277">
    <property type="entry name" value="SMC_hinge_sf"/>
</dbReference>
<comment type="similarity">
    <text evidence="3">Belongs to the SMC family. SMC6 subfamily.</text>
</comment>
<dbReference type="PANTHER" id="PTHR19306:SF6">
    <property type="entry name" value="STRUCTURAL MAINTENANCE OF CHROMOSOMES PROTEIN 6"/>
    <property type="match status" value="1"/>
</dbReference>
<evidence type="ECO:0000256" key="8">
    <source>
        <dbReference type="ARBA" id="ARBA00023054"/>
    </source>
</evidence>
<dbReference type="SUPFAM" id="SSF52540">
    <property type="entry name" value="P-loop containing nucleoside triphosphate hydrolases"/>
    <property type="match status" value="2"/>
</dbReference>
<feature type="domain" description="Rad50/SbcC-type AAA" evidence="15">
    <location>
        <begin position="104"/>
        <end position="355"/>
    </location>
</feature>
<evidence type="ECO:0000313" key="17">
    <source>
        <dbReference type="Proteomes" id="UP001341245"/>
    </source>
</evidence>
<accession>A0ABR0TPC1</accession>
<feature type="domain" description="SMC hinge" evidence="14">
    <location>
        <begin position="565"/>
        <end position="666"/>
    </location>
</feature>
<feature type="coiled-coil region" evidence="12">
    <location>
        <begin position="923"/>
        <end position="950"/>
    </location>
</feature>
<evidence type="ECO:0000256" key="6">
    <source>
        <dbReference type="ARBA" id="ARBA00022763"/>
    </source>
</evidence>
<evidence type="ECO:0000256" key="1">
    <source>
        <dbReference type="ARBA" id="ARBA00004123"/>
    </source>
</evidence>
<feature type="region of interest" description="Disordered" evidence="13">
    <location>
        <begin position="1"/>
        <end position="43"/>
    </location>
</feature>
<keyword evidence="17" id="KW-1185">Reference proteome</keyword>
<keyword evidence="6" id="KW-0227">DNA damage</keyword>
<organism evidence="16 17">
    <name type="scientific">Aureobasidium pullulans</name>
    <name type="common">Black yeast</name>
    <name type="synonym">Pullularia pullulans</name>
    <dbReference type="NCBI Taxonomy" id="5580"/>
    <lineage>
        <taxon>Eukaryota</taxon>
        <taxon>Fungi</taxon>
        <taxon>Dikarya</taxon>
        <taxon>Ascomycota</taxon>
        <taxon>Pezizomycotina</taxon>
        <taxon>Dothideomycetes</taxon>
        <taxon>Dothideomycetidae</taxon>
        <taxon>Dothideales</taxon>
        <taxon>Saccotheciaceae</taxon>
        <taxon>Aureobasidium</taxon>
    </lineage>
</organism>
<protein>
    <recommendedName>
        <fullName evidence="18">DNA repair protein</fullName>
    </recommendedName>
</protein>
<comment type="caution">
    <text evidence="16">The sequence shown here is derived from an EMBL/GenBank/DDBJ whole genome shotgun (WGS) entry which is preliminary data.</text>
</comment>
<keyword evidence="8 12" id="KW-0175">Coiled coil</keyword>
<keyword evidence="5" id="KW-0547">Nucleotide-binding</keyword>
<dbReference type="EMBL" id="JASGXD010000005">
    <property type="protein sequence ID" value="KAK6005736.1"/>
    <property type="molecule type" value="Genomic_DNA"/>
</dbReference>
<dbReference type="Gene3D" id="1.20.1060.20">
    <property type="match status" value="1"/>
</dbReference>
<evidence type="ECO:0000256" key="7">
    <source>
        <dbReference type="ARBA" id="ARBA00022840"/>
    </source>
</evidence>
<dbReference type="InterPro" id="IPR027417">
    <property type="entry name" value="P-loop_NTPase"/>
</dbReference>